<dbReference type="Proteomes" id="UP000694564">
    <property type="component" value="Chromosome 1"/>
</dbReference>
<reference evidence="1" key="2">
    <citation type="submission" date="2025-08" db="UniProtKB">
        <authorList>
            <consortium name="Ensembl"/>
        </authorList>
    </citation>
    <scope>IDENTIFICATION</scope>
</reference>
<dbReference type="Ensembl" id="ENSSVLT00005004583.1">
    <property type="protein sequence ID" value="ENSSVLP00005004169.1"/>
    <property type="gene ID" value="ENSSVLG00005003346.1"/>
</dbReference>
<organism evidence="1 2">
    <name type="scientific">Sciurus vulgaris</name>
    <name type="common">Eurasian red squirrel</name>
    <dbReference type="NCBI Taxonomy" id="55149"/>
    <lineage>
        <taxon>Eukaryota</taxon>
        <taxon>Metazoa</taxon>
        <taxon>Chordata</taxon>
        <taxon>Craniata</taxon>
        <taxon>Vertebrata</taxon>
        <taxon>Euteleostomi</taxon>
        <taxon>Mammalia</taxon>
        <taxon>Eutheria</taxon>
        <taxon>Euarchontoglires</taxon>
        <taxon>Glires</taxon>
        <taxon>Rodentia</taxon>
        <taxon>Sciuromorpha</taxon>
        <taxon>Sciuridae</taxon>
        <taxon>Sciurinae</taxon>
        <taxon>Sciurini</taxon>
        <taxon>Sciurus</taxon>
    </lineage>
</organism>
<reference evidence="1" key="1">
    <citation type="submission" date="2020-06" db="EMBL/GenBank/DDBJ databases">
        <authorList>
            <consortium name="Wellcome Sanger Institute Data Sharing"/>
        </authorList>
    </citation>
    <scope>NUCLEOTIDE SEQUENCE [LARGE SCALE GENOMIC DNA]</scope>
</reference>
<evidence type="ECO:0000313" key="1">
    <source>
        <dbReference type="Ensembl" id="ENSSVLP00005004169.1"/>
    </source>
</evidence>
<proteinExistence type="predicted"/>
<sequence>MFSLSSVGTELAYQSIFKCSASALDYFFLDGCDTSLPAPPYIHIKHARLCTCPHVVFMAPSLYQIFLFRTPSSITFIFLGYQRSPHDRPDHVYYPQNPIRTSSKPKLLLTNFSPYTI</sequence>
<name>A0A8D2ATJ2_SCIVU</name>
<protein>
    <submittedName>
        <fullName evidence="1">Uncharacterized protein</fullName>
    </submittedName>
</protein>
<reference evidence="1" key="3">
    <citation type="submission" date="2025-09" db="UniProtKB">
        <authorList>
            <consortium name="Ensembl"/>
        </authorList>
    </citation>
    <scope>IDENTIFICATION</scope>
</reference>
<keyword evidence="2" id="KW-1185">Reference proteome</keyword>
<evidence type="ECO:0000313" key="2">
    <source>
        <dbReference type="Proteomes" id="UP000694564"/>
    </source>
</evidence>
<dbReference type="AlphaFoldDB" id="A0A8D2ATJ2"/>
<accession>A0A8D2ATJ2</accession>